<evidence type="ECO:0000256" key="1">
    <source>
        <dbReference type="ARBA" id="ARBA00022723"/>
    </source>
</evidence>
<feature type="compositionally biased region" description="Low complexity" evidence="5">
    <location>
        <begin position="355"/>
        <end position="368"/>
    </location>
</feature>
<feature type="compositionally biased region" description="Polar residues" evidence="5">
    <location>
        <begin position="786"/>
        <end position="806"/>
    </location>
</feature>
<dbReference type="GO" id="GO:0061665">
    <property type="term" value="F:SUMO ligase activity"/>
    <property type="evidence" value="ECO:0007669"/>
    <property type="project" value="TreeGrafter"/>
</dbReference>
<evidence type="ECO:0000256" key="2">
    <source>
        <dbReference type="ARBA" id="ARBA00022771"/>
    </source>
</evidence>
<feature type="compositionally biased region" description="Low complexity" evidence="5">
    <location>
        <begin position="812"/>
        <end position="826"/>
    </location>
</feature>
<keyword evidence="2 4" id="KW-0863">Zinc-finger</keyword>
<dbReference type="Proteomes" id="UP000433883">
    <property type="component" value="Unassembled WGS sequence"/>
</dbReference>
<name>A0A8H3URK4_VENIN</name>
<feature type="region of interest" description="Disordered" evidence="5">
    <location>
        <begin position="321"/>
        <end position="379"/>
    </location>
</feature>
<dbReference type="PANTHER" id="PTHR10782:SF4">
    <property type="entry name" value="TONALLI, ISOFORM E"/>
    <property type="match status" value="1"/>
</dbReference>
<evidence type="ECO:0000256" key="4">
    <source>
        <dbReference type="PROSITE-ProRule" id="PRU00452"/>
    </source>
</evidence>
<evidence type="ECO:0000313" key="8">
    <source>
        <dbReference type="Proteomes" id="UP000433883"/>
    </source>
</evidence>
<evidence type="ECO:0000259" key="6">
    <source>
        <dbReference type="PROSITE" id="PS51044"/>
    </source>
</evidence>
<dbReference type="InterPro" id="IPR013083">
    <property type="entry name" value="Znf_RING/FYVE/PHD"/>
</dbReference>
<dbReference type="Pfam" id="PF02891">
    <property type="entry name" value="zf-MIZ"/>
    <property type="match status" value="1"/>
</dbReference>
<feature type="compositionally biased region" description="Polar residues" evidence="5">
    <location>
        <begin position="405"/>
        <end position="422"/>
    </location>
</feature>
<dbReference type="GO" id="GO:0016925">
    <property type="term" value="P:protein sumoylation"/>
    <property type="evidence" value="ECO:0007669"/>
    <property type="project" value="TreeGrafter"/>
</dbReference>
<feature type="compositionally biased region" description="Polar residues" evidence="5">
    <location>
        <begin position="337"/>
        <end position="354"/>
    </location>
</feature>
<proteinExistence type="predicted"/>
<organism evidence="7 8">
    <name type="scientific">Venturia inaequalis</name>
    <name type="common">Apple scab fungus</name>
    <dbReference type="NCBI Taxonomy" id="5025"/>
    <lineage>
        <taxon>Eukaryota</taxon>
        <taxon>Fungi</taxon>
        <taxon>Dikarya</taxon>
        <taxon>Ascomycota</taxon>
        <taxon>Pezizomycotina</taxon>
        <taxon>Dothideomycetes</taxon>
        <taxon>Pleosporomycetidae</taxon>
        <taxon>Venturiales</taxon>
        <taxon>Venturiaceae</taxon>
        <taxon>Venturia</taxon>
    </lineage>
</organism>
<feature type="non-terminal residue" evidence="7">
    <location>
        <position position="1"/>
    </location>
</feature>
<gene>
    <name evidence="7" type="ORF">BLS_002691</name>
</gene>
<feature type="domain" description="SP-RING-type" evidence="6">
    <location>
        <begin position="666"/>
        <end position="761"/>
    </location>
</feature>
<feature type="region of interest" description="Disordered" evidence="5">
    <location>
        <begin position="776"/>
        <end position="843"/>
    </location>
</feature>
<reference evidence="7 8" key="1">
    <citation type="submission" date="2019-11" db="EMBL/GenBank/DDBJ databases">
        <title>Venturia inaequalis Genome Resource.</title>
        <authorList>
            <person name="Lichtner F.J."/>
        </authorList>
    </citation>
    <scope>NUCLEOTIDE SEQUENCE [LARGE SCALE GENOMIC DNA]</scope>
    <source>
        <strain evidence="7">Bline_iso_100314</strain>
    </source>
</reference>
<dbReference type="AlphaFoldDB" id="A0A8H3URK4"/>
<evidence type="ECO:0000256" key="5">
    <source>
        <dbReference type="SAM" id="MobiDB-lite"/>
    </source>
</evidence>
<dbReference type="PANTHER" id="PTHR10782">
    <property type="entry name" value="ZINC FINGER MIZ DOMAIN-CONTAINING PROTEIN"/>
    <property type="match status" value="1"/>
</dbReference>
<dbReference type="InterPro" id="IPR004181">
    <property type="entry name" value="Znf_MIZ"/>
</dbReference>
<keyword evidence="3" id="KW-0862">Zinc</keyword>
<accession>A0A8H3URK4</accession>
<evidence type="ECO:0000256" key="3">
    <source>
        <dbReference type="ARBA" id="ARBA00022833"/>
    </source>
</evidence>
<dbReference type="EMBL" id="WNWQ01000182">
    <property type="protein sequence ID" value="KAE9975254.1"/>
    <property type="molecule type" value="Genomic_DNA"/>
</dbReference>
<comment type="caution">
    <text evidence="7">The sequence shown here is derived from an EMBL/GenBank/DDBJ whole genome shotgun (WGS) entry which is preliminary data.</text>
</comment>
<feature type="region of interest" description="Disordered" evidence="5">
    <location>
        <begin position="401"/>
        <end position="451"/>
    </location>
</feature>
<dbReference type="GO" id="GO:0008270">
    <property type="term" value="F:zinc ion binding"/>
    <property type="evidence" value="ECO:0007669"/>
    <property type="project" value="UniProtKB-KW"/>
</dbReference>
<dbReference type="Gene3D" id="3.30.40.10">
    <property type="entry name" value="Zinc/RING finger domain, C3HC4 (zinc finger)"/>
    <property type="match status" value="1"/>
</dbReference>
<protein>
    <recommendedName>
        <fullName evidence="6">SP-RING-type domain-containing protein</fullName>
    </recommendedName>
</protein>
<dbReference type="PROSITE" id="PS51044">
    <property type="entry name" value="ZF_SP_RING"/>
    <property type="match status" value="1"/>
</dbReference>
<sequence length="843" mass="94251">SPPALQNILQSNSPPGVVVMKGLEQFLFVDIYSLHSPYESKGCQDILENYIASRGGLENLGPTERLRLQVLQMAVAKGDWLFLFLHHIASQQYLNPGFVPTDIATTPNFSAAAQIINMILGSPQLHDSAMMAFFAAFPCQLGLTLSFTPTKEDGLLYLRQFMPDLPRISKILEAECLQRQYPPTIVEMVGYLKILSPTLLRIFFTAVRRTIWPCSPEQESGTKMKVIFERADETFERAKNTFFNQFQQYEQNDEIQEYLSLQRIFHHLCQNQMMQNQFVQVQQRQGPAIRMQPRAHQQMHMQQTQAVQAQLQLQRQQVQQMQMAPIHPQRVSVARPVQSNSTTTARPNLQVTAGQPSSRQPSQHNSSSTTTLPSSYHPALGAFGSPSAFGNQGYPVVQTLAAPQGNGQPISRSMGASRSRGQQPLPKADLFMPSLTDRPPPQPAQPNPQMSALHQASLREPVLLQPPRPSEKDPAPSFYQMVSYFLLPPKRLASRLRVQEWKFDLHEGEYEYIAATMPSDIEGQRSTRVLAEGSHQYRLRCSKMPQSSQPIKTIDWTTSDTSFPMNMYIVVNGHDLQVRRKLHYGKDLPVDITDHVRPGPNKLEILLNQGPDDPDASNYVFAIETIGVKSEETIIKECRKRERAAEEVLTAIKNSLNGGDTAMDNDDDDIIMVSGNVTIDLVDPITQNTTLTIPVRGLDCTHWSCFDLPAFLQSRMFPDRGISAVDVWRCPICRGDARPQSLIVDGFVLQVRKKLVEDGKQKVRAIIVEVDGSWRPKPEKIKEGGPSSQSIQTTLPTPSHQGSPVPQASVIANPPTTQPPATNMPTHAPKKPVEIVDLGSDTD</sequence>
<dbReference type="GO" id="GO:0000785">
    <property type="term" value="C:chromatin"/>
    <property type="evidence" value="ECO:0007669"/>
    <property type="project" value="TreeGrafter"/>
</dbReference>
<keyword evidence="1" id="KW-0479">Metal-binding</keyword>
<evidence type="ECO:0000313" key="7">
    <source>
        <dbReference type="EMBL" id="KAE9975254.1"/>
    </source>
</evidence>